<sequence>MASLTRGLRGPSLSARLSPWRTIAVRVGVVGAAFFCGYVAAGSRAGRGGSSGDSGDGRSAGAGSPAAGTPRGRTAGASEAPPPAVAKGGGGGQRGGRAAGKGAAPPPRPPAAASYMALPGTTAALLINIGPHLSSLVPPRGLANTSVLCVEAHPAVAAELLASTVPRYPGRFFVLPAAVVGPSSPGGVPGGGVRSFHTYGLRGRSSSLAKHVNPELAFARDGPGATEGAVGFVAELTLRQLLNAISPRIVLPMLKIDAQGMDYDIVLGGGDAVKRVNRLQAEVDMGHSDYVGVHNNLKADWLPLMTRLGFELERVVAPEKRETQAIFRRRGVAPVPDPARV</sequence>
<accession>A0ACC3CIC8</accession>
<evidence type="ECO:0000313" key="2">
    <source>
        <dbReference type="Proteomes" id="UP000798662"/>
    </source>
</evidence>
<reference evidence="1" key="1">
    <citation type="submission" date="2019-11" db="EMBL/GenBank/DDBJ databases">
        <title>Nori genome reveals adaptations in red seaweeds to the harsh intertidal environment.</title>
        <authorList>
            <person name="Wang D."/>
            <person name="Mao Y."/>
        </authorList>
    </citation>
    <scope>NUCLEOTIDE SEQUENCE</scope>
    <source>
        <tissue evidence="1">Gametophyte</tissue>
    </source>
</reference>
<evidence type="ECO:0000313" key="1">
    <source>
        <dbReference type="EMBL" id="KAK1869942.1"/>
    </source>
</evidence>
<dbReference type="Proteomes" id="UP000798662">
    <property type="component" value="Chromosome 3"/>
</dbReference>
<organism evidence="1 2">
    <name type="scientific">Pyropia yezoensis</name>
    <name type="common">Susabi-nori</name>
    <name type="synonym">Porphyra yezoensis</name>
    <dbReference type="NCBI Taxonomy" id="2788"/>
    <lineage>
        <taxon>Eukaryota</taxon>
        <taxon>Rhodophyta</taxon>
        <taxon>Bangiophyceae</taxon>
        <taxon>Bangiales</taxon>
        <taxon>Bangiaceae</taxon>
        <taxon>Pyropia</taxon>
    </lineage>
</organism>
<keyword evidence="2" id="KW-1185">Reference proteome</keyword>
<gene>
    <name evidence="1" type="ORF">I4F81_012407</name>
</gene>
<dbReference type="EMBL" id="CM020620">
    <property type="protein sequence ID" value="KAK1869942.1"/>
    <property type="molecule type" value="Genomic_DNA"/>
</dbReference>
<comment type="caution">
    <text evidence="1">The sequence shown here is derived from an EMBL/GenBank/DDBJ whole genome shotgun (WGS) entry which is preliminary data.</text>
</comment>
<proteinExistence type="predicted"/>
<name>A0ACC3CIC8_PYRYE</name>
<protein>
    <submittedName>
        <fullName evidence="1">Uncharacterized protein</fullName>
    </submittedName>
</protein>